<organism evidence="6 7">
    <name type="scientific">Laodelphax striatellus</name>
    <name type="common">Small brown planthopper</name>
    <name type="synonym">Delphax striatella</name>
    <dbReference type="NCBI Taxonomy" id="195883"/>
    <lineage>
        <taxon>Eukaryota</taxon>
        <taxon>Metazoa</taxon>
        <taxon>Ecdysozoa</taxon>
        <taxon>Arthropoda</taxon>
        <taxon>Hexapoda</taxon>
        <taxon>Insecta</taxon>
        <taxon>Pterygota</taxon>
        <taxon>Neoptera</taxon>
        <taxon>Paraneoptera</taxon>
        <taxon>Hemiptera</taxon>
        <taxon>Auchenorrhyncha</taxon>
        <taxon>Fulgoroidea</taxon>
        <taxon>Delphacidae</taxon>
        <taxon>Criomorphinae</taxon>
        <taxon>Laodelphax</taxon>
    </lineage>
</organism>
<keyword evidence="3" id="KW-0962">Peroxisome biogenesis</keyword>
<evidence type="ECO:0000256" key="5">
    <source>
        <dbReference type="ARBA" id="ARBA00029630"/>
    </source>
</evidence>
<dbReference type="PANTHER" id="PTHR28080:SF1">
    <property type="entry name" value="PEROXISOMAL BIOGENESIS FACTOR 3"/>
    <property type="match status" value="1"/>
</dbReference>
<comment type="function">
    <text evidence="4">Involved in peroxisome biosynthesis and integrity. Assembles membrane vesicles before the matrix proteins are translocated. As a docking factor for PEX19, is necessary for the import of peroxisomal membrane proteins in the peroxisomes.</text>
</comment>
<dbReference type="SMR" id="A0A482XAP5"/>
<gene>
    <name evidence="6" type="ORF">LSTR_LSTR013356</name>
</gene>
<dbReference type="OrthoDB" id="45930at2759"/>
<dbReference type="EMBL" id="QKKF02014409">
    <property type="protein sequence ID" value="RZF42767.1"/>
    <property type="molecule type" value="Genomic_DNA"/>
</dbReference>
<dbReference type="InParanoid" id="A0A482XAP5"/>
<dbReference type="AlphaFoldDB" id="A0A482XAP5"/>
<keyword evidence="7" id="KW-1185">Reference proteome</keyword>
<evidence type="ECO:0000256" key="1">
    <source>
        <dbReference type="ARBA" id="ARBA00011494"/>
    </source>
</evidence>
<name>A0A482XAP5_LAOST</name>
<evidence type="ECO:0000256" key="2">
    <source>
        <dbReference type="ARBA" id="ARBA00014294"/>
    </source>
</evidence>
<dbReference type="FunCoup" id="A0A482XAP5">
    <property type="interactions" value="1980"/>
</dbReference>
<evidence type="ECO:0000256" key="4">
    <source>
        <dbReference type="ARBA" id="ARBA00025338"/>
    </source>
</evidence>
<dbReference type="STRING" id="195883.A0A482XAP5"/>
<protein>
    <recommendedName>
        <fullName evidence="2">Peroxisomal biogenesis factor 3</fullName>
    </recommendedName>
    <alternativeName>
        <fullName evidence="5">Peroxisomal assembly protein PEX3</fullName>
    </alternativeName>
</protein>
<dbReference type="GO" id="GO:0030674">
    <property type="term" value="F:protein-macromolecule adaptor activity"/>
    <property type="evidence" value="ECO:0007669"/>
    <property type="project" value="TreeGrafter"/>
</dbReference>
<evidence type="ECO:0000313" key="7">
    <source>
        <dbReference type="Proteomes" id="UP000291343"/>
    </source>
</evidence>
<comment type="subunit">
    <text evidence="1">Interacts with PEX19.</text>
</comment>
<accession>A0A482XAP5</accession>
<reference evidence="6 7" key="1">
    <citation type="journal article" date="2017" name="Gigascience">
        <title>Genome sequence of the small brown planthopper, Laodelphax striatellus.</title>
        <authorList>
            <person name="Zhu J."/>
            <person name="Jiang F."/>
            <person name="Wang X."/>
            <person name="Yang P."/>
            <person name="Bao Y."/>
            <person name="Zhao W."/>
            <person name="Wang W."/>
            <person name="Lu H."/>
            <person name="Wang Q."/>
            <person name="Cui N."/>
            <person name="Li J."/>
            <person name="Chen X."/>
            <person name="Luo L."/>
            <person name="Yu J."/>
            <person name="Kang L."/>
            <person name="Cui F."/>
        </authorList>
    </citation>
    <scope>NUCLEOTIDE SEQUENCE [LARGE SCALE GENOMIC DNA]</scope>
    <source>
        <strain evidence="6">Lst14</strain>
    </source>
</reference>
<evidence type="ECO:0000313" key="6">
    <source>
        <dbReference type="EMBL" id="RZF42767.1"/>
    </source>
</evidence>
<dbReference type="Pfam" id="PF04882">
    <property type="entry name" value="Peroxin-3"/>
    <property type="match status" value="2"/>
</dbReference>
<comment type="caution">
    <text evidence="6">The sequence shown here is derived from an EMBL/GenBank/DDBJ whole genome shotgun (WGS) entry which is preliminary data.</text>
</comment>
<sequence>MFSGLKRFICRHRRKIVIGGLVVGGIYAGSRFAVRKLVEWQEQEMKEFLERTRRQQHFEKNERTCNQTILSLASSLYNKIEELFDTKTILSNLRSGTAEDKVALWEELKIIAFARLATLVYAGAMIVIMLRTQLNIIGGYLYCESLNINGCRDSPVIISNELQEQYLSSCQHFLTSGIEELSSLIEKKVRLVLENESLKKPLSLPDIERYFWAIQSSISSDVKNPIKNLSTFLLASSSTGQPTDIVPYNEPMLRKLWEETIELLSTSEVRSLGTSCVSRGFSQVMDRISEFVIPPHESISDSQNTEVVPSTSAACQKLLSSVTQSKVPNGTVVSINKATIPMAKLIPIINGMSGSSACDQWMQDFINMRNLKVFGANIYEAFCSTVNTR</sequence>
<proteinExistence type="predicted"/>
<dbReference type="InterPro" id="IPR006966">
    <property type="entry name" value="Peroxin-3"/>
</dbReference>
<dbReference type="GO" id="GO:0045046">
    <property type="term" value="P:protein import into peroxisome membrane"/>
    <property type="evidence" value="ECO:0007669"/>
    <property type="project" value="TreeGrafter"/>
</dbReference>
<evidence type="ECO:0000256" key="3">
    <source>
        <dbReference type="ARBA" id="ARBA00022593"/>
    </source>
</evidence>
<dbReference type="Proteomes" id="UP000291343">
    <property type="component" value="Unassembled WGS sequence"/>
</dbReference>
<dbReference type="GO" id="GO:0005778">
    <property type="term" value="C:peroxisomal membrane"/>
    <property type="evidence" value="ECO:0007669"/>
    <property type="project" value="InterPro"/>
</dbReference>
<dbReference type="PANTHER" id="PTHR28080">
    <property type="entry name" value="PEROXISOMAL BIOGENESIS FACTOR 3"/>
    <property type="match status" value="1"/>
</dbReference>